<dbReference type="InterPro" id="IPR025705">
    <property type="entry name" value="Beta_hexosaminidase_sua/sub"/>
</dbReference>
<sequence>MFRNFLCLSTLLFFIACTSDKTTPVASYDIIPMVQEIKTTDAKPFILNKTTKISFPAANSKLAQSAALLSEYIAQITGFRLEITDKQDIENAIKLTIDYSSDNPEAYIINVNSSLITINGSSEAGTFYGIQTIRKSIPVNADSEIEFPSTEITDYPSYAHRGASLDVSRHFFSVDFVKKYIDILAMFNISIFHWHLTDDQGWRIEIKKYPKLTEVGSKREHTIIGRHTGEFDNKPVSGFYTQEEIKDIVKYAEERFITIIPEIDIPGHTLAALASYPYLGCTGGPYQVGAEWGIYEDVLCAGNEEVFTFLDDVMTEVLPLFPARYIHIGGDECLKNRWMACPRCQARMRQLGFKKSQEHTLGEQLQSYFIARVEKIINNKGKSIIGWDEILEGGIAPNATIMSWRGTEGGIYAANKGHNVIMTPEQYVYLDYYQSPDVENEPFTFGWLTELKKTYSFNPMPAGLDENSQKHILGAQVNIWAEYMPSGQNVEYMLLPRMCALAETVWTNPERKDYNEFVSRLYRLSKHFDKLGYENCKQAYEIQDSIVVDTFKNEINLYMSTFDNSPIYYTLADKEPTAESALYTYNSPVTIKSNTIFKAVTYRENVRGKVYTKDFIVHKAFAKPITLKYEPDKRYMFDGATTLVNGQLGSNASYRTGMWLGFLGTDFEAHIDMKELTDISSLDMNSYVNTRGGLFAPKNLALLISADGNTYKEVFKETYEGHTEHISPKVITLSANLDETVKGRYIKVIAESVKVLPEWHEKKGDKAYLMIDEVRVY</sequence>
<evidence type="ECO:0000256" key="6">
    <source>
        <dbReference type="PIRSR" id="PIRSR625705-1"/>
    </source>
</evidence>
<dbReference type="InterPro" id="IPR008979">
    <property type="entry name" value="Galactose-bd-like_sf"/>
</dbReference>
<evidence type="ECO:0000313" key="10">
    <source>
        <dbReference type="EMBL" id="SBV91222.1"/>
    </source>
</evidence>
<dbReference type="EC" id="3.2.1.52" evidence="3"/>
<keyword evidence="7" id="KW-0732">Signal</keyword>
<keyword evidence="5" id="KW-0326">Glycosidase</keyword>
<comment type="similarity">
    <text evidence="2">Belongs to the glycosyl hydrolase 20 family.</text>
</comment>
<dbReference type="InterPro" id="IPR015883">
    <property type="entry name" value="Glyco_hydro_20_cat"/>
</dbReference>
<feature type="active site" description="Proton donor" evidence="6">
    <location>
        <position position="332"/>
    </location>
</feature>
<feature type="signal peptide" evidence="7">
    <location>
        <begin position="1"/>
        <end position="18"/>
    </location>
</feature>
<evidence type="ECO:0000256" key="1">
    <source>
        <dbReference type="ARBA" id="ARBA00001231"/>
    </source>
</evidence>
<dbReference type="InterPro" id="IPR026876">
    <property type="entry name" value="Fn3_assoc_repeat"/>
</dbReference>
<evidence type="ECO:0000259" key="8">
    <source>
        <dbReference type="Pfam" id="PF00728"/>
    </source>
</evidence>
<name>A0A212IVL6_9BACT</name>
<dbReference type="GO" id="GO:0016020">
    <property type="term" value="C:membrane"/>
    <property type="evidence" value="ECO:0007669"/>
    <property type="project" value="TreeGrafter"/>
</dbReference>
<dbReference type="InterPro" id="IPR017853">
    <property type="entry name" value="GH"/>
</dbReference>
<feature type="domain" description="Beta-hexosaminidase bacterial type N-terminal" evidence="9">
    <location>
        <begin position="28"/>
        <end position="155"/>
    </location>
</feature>
<dbReference type="Gene3D" id="3.30.379.10">
    <property type="entry name" value="Chitobiase/beta-hexosaminidase domain 2-like"/>
    <property type="match status" value="1"/>
</dbReference>
<feature type="chain" id="PRO_5012239513" description="beta-N-acetylhexosaminidase" evidence="7">
    <location>
        <begin position="19"/>
        <end position="777"/>
    </location>
</feature>
<dbReference type="PANTHER" id="PTHR22600:SF57">
    <property type="entry name" value="BETA-N-ACETYLHEXOSAMINIDASE"/>
    <property type="match status" value="1"/>
</dbReference>
<dbReference type="Pfam" id="PF13287">
    <property type="entry name" value="Fn3_assoc"/>
    <property type="match status" value="1"/>
</dbReference>
<dbReference type="AlphaFoldDB" id="A0A212IVL6"/>
<evidence type="ECO:0000259" key="9">
    <source>
        <dbReference type="Pfam" id="PF02838"/>
    </source>
</evidence>
<dbReference type="GO" id="GO:0030203">
    <property type="term" value="P:glycosaminoglycan metabolic process"/>
    <property type="evidence" value="ECO:0007669"/>
    <property type="project" value="TreeGrafter"/>
</dbReference>
<dbReference type="Gene3D" id="2.60.120.260">
    <property type="entry name" value="Galactose-binding domain-like"/>
    <property type="match status" value="1"/>
</dbReference>
<evidence type="ECO:0000256" key="4">
    <source>
        <dbReference type="ARBA" id="ARBA00022801"/>
    </source>
</evidence>
<dbReference type="PRINTS" id="PR00738">
    <property type="entry name" value="GLHYDRLASE20"/>
</dbReference>
<dbReference type="CDD" id="cd06563">
    <property type="entry name" value="GH20_chitobiase-like"/>
    <property type="match status" value="1"/>
</dbReference>
<dbReference type="InterPro" id="IPR029018">
    <property type="entry name" value="Hex-like_dom2"/>
</dbReference>
<dbReference type="PROSITE" id="PS51257">
    <property type="entry name" value="PROKAR_LIPOPROTEIN"/>
    <property type="match status" value="1"/>
</dbReference>
<evidence type="ECO:0000256" key="5">
    <source>
        <dbReference type="ARBA" id="ARBA00023295"/>
    </source>
</evidence>
<dbReference type="GO" id="GO:0005975">
    <property type="term" value="P:carbohydrate metabolic process"/>
    <property type="evidence" value="ECO:0007669"/>
    <property type="project" value="InterPro"/>
</dbReference>
<dbReference type="PANTHER" id="PTHR22600">
    <property type="entry name" value="BETA-HEXOSAMINIDASE"/>
    <property type="match status" value="1"/>
</dbReference>
<organism evidence="10">
    <name type="scientific">uncultured Dysgonomonas sp</name>
    <dbReference type="NCBI Taxonomy" id="206096"/>
    <lineage>
        <taxon>Bacteria</taxon>
        <taxon>Pseudomonadati</taxon>
        <taxon>Bacteroidota</taxon>
        <taxon>Bacteroidia</taxon>
        <taxon>Bacteroidales</taxon>
        <taxon>Dysgonomonadaceae</taxon>
        <taxon>Dysgonomonas</taxon>
        <taxon>environmental samples</taxon>
    </lineage>
</organism>
<reference evidence="10" key="1">
    <citation type="submission" date="2016-04" db="EMBL/GenBank/DDBJ databases">
        <authorList>
            <person name="Evans L.H."/>
            <person name="Alamgir A."/>
            <person name="Owens N."/>
            <person name="Weber N.D."/>
            <person name="Virtaneva K."/>
            <person name="Barbian K."/>
            <person name="Babar A."/>
            <person name="Rosenke K."/>
        </authorList>
    </citation>
    <scope>NUCLEOTIDE SEQUENCE</scope>
    <source>
        <strain evidence="10">86-1</strain>
    </source>
</reference>
<dbReference type="Pfam" id="PF02838">
    <property type="entry name" value="Glyco_hydro_20b"/>
    <property type="match status" value="1"/>
</dbReference>
<dbReference type="EMBL" id="FLUM01000001">
    <property type="protein sequence ID" value="SBV91222.1"/>
    <property type="molecule type" value="Genomic_DNA"/>
</dbReference>
<evidence type="ECO:0000256" key="3">
    <source>
        <dbReference type="ARBA" id="ARBA00012663"/>
    </source>
</evidence>
<dbReference type="RefSeq" id="WP_296938143.1">
    <property type="nucleotide sequence ID" value="NZ_LT599032.1"/>
</dbReference>
<dbReference type="GO" id="GO:0004563">
    <property type="term" value="F:beta-N-acetylhexosaminidase activity"/>
    <property type="evidence" value="ECO:0007669"/>
    <property type="project" value="UniProtKB-EC"/>
</dbReference>
<dbReference type="SUPFAM" id="SSF55545">
    <property type="entry name" value="beta-N-acetylhexosaminidase-like domain"/>
    <property type="match status" value="1"/>
</dbReference>
<proteinExistence type="inferred from homology"/>
<dbReference type="SUPFAM" id="SSF51445">
    <property type="entry name" value="(Trans)glycosidases"/>
    <property type="match status" value="1"/>
</dbReference>
<accession>A0A212IVL6</accession>
<dbReference type="InterPro" id="IPR015882">
    <property type="entry name" value="HEX_bac_N"/>
</dbReference>
<dbReference type="SUPFAM" id="SSF49785">
    <property type="entry name" value="Galactose-binding domain-like"/>
    <property type="match status" value="1"/>
</dbReference>
<dbReference type="Pfam" id="PF00728">
    <property type="entry name" value="Glyco_hydro_20"/>
    <property type="match status" value="1"/>
</dbReference>
<gene>
    <name evidence="10" type="ORF">KL86DYS1_10285</name>
</gene>
<feature type="domain" description="Glycoside hydrolase family 20 catalytic" evidence="8">
    <location>
        <begin position="158"/>
        <end position="508"/>
    </location>
</feature>
<evidence type="ECO:0000256" key="7">
    <source>
        <dbReference type="SAM" id="SignalP"/>
    </source>
</evidence>
<comment type="catalytic activity">
    <reaction evidence="1">
        <text>Hydrolysis of terminal non-reducing N-acetyl-D-hexosamine residues in N-acetyl-beta-D-hexosaminides.</text>
        <dbReference type="EC" id="3.2.1.52"/>
    </reaction>
</comment>
<dbReference type="Gene3D" id="3.20.20.80">
    <property type="entry name" value="Glycosidases"/>
    <property type="match status" value="1"/>
</dbReference>
<protein>
    <recommendedName>
        <fullName evidence="3">beta-N-acetylhexosaminidase</fullName>
        <ecNumber evidence="3">3.2.1.52</ecNumber>
    </recommendedName>
</protein>
<evidence type="ECO:0000256" key="2">
    <source>
        <dbReference type="ARBA" id="ARBA00006285"/>
    </source>
</evidence>
<keyword evidence="4" id="KW-0378">Hydrolase</keyword>